<organism evidence="2 3">
    <name type="scientific">Oryza sativa subsp. japonica</name>
    <name type="common">Rice</name>
    <dbReference type="NCBI Taxonomy" id="39947"/>
    <lineage>
        <taxon>Eukaryota</taxon>
        <taxon>Viridiplantae</taxon>
        <taxon>Streptophyta</taxon>
        <taxon>Embryophyta</taxon>
        <taxon>Tracheophyta</taxon>
        <taxon>Spermatophyta</taxon>
        <taxon>Magnoliopsida</taxon>
        <taxon>Liliopsida</taxon>
        <taxon>Poales</taxon>
        <taxon>Poaceae</taxon>
        <taxon>BOP clade</taxon>
        <taxon>Oryzoideae</taxon>
        <taxon>Oryzeae</taxon>
        <taxon>Oryzinae</taxon>
        <taxon>Oryza</taxon>
        <taxon>Oryza sativa</taxon>
    </lineage>
</organism>
<dbReference type="InParanoid" id="A0A0P0VC17"/>
<feature type="compositionally biased region" description="Pro residues" evidence="1">
    <location>
        <begin position="119"/>
        <end position="131"/>
    </location>
</feature>
<protein>
    <submittedName>
        <fullName evidence="2">Os01g0917801 protein</fullName>
    </submittedName>
</protein>
<feature type="region of interest" description="Disordered" evidence="1">
    <location>
        <begin position="23"/>
        <end position="42"/>
    </location>
</feature>
<accession>A0A0P0VC17</accession>
<dbReference type="PaxDb" id="39947-A0A0P0VC17"/>
<feature type="region of interest" description="Disordered" evidence="1">
    <location>
        <begin position="110"/>
        <end position="181"/>
    </location>
</feature>
<reference evidence="2 3" key="2">
    <citation type="journal article" date="2013" name="Plant Cell Physiol.">
        <title>Rice Annotation Project Database (RAP-DB): an integrative and interactive database for rice genomics.</title>
        <authorList>
            <person name="Sakai H."/>
            <person name="Lee S.S."/>
            <person name="Tanaka T."/>
            <person name="Numa H."/>
            <person name="Kim J."/>
            <person name="Kawahara Y."/>
            <person name="Wakimoto H."/>
            <person name="Yang C.C."/>
            <person name="Iwamoto M."/>
            <person name="Abe T."/>
            <person name="Yamada Y."/>
            <person name="Muto A."/>
            <person name="Inokuchi H."/>
            <person name="Ikemura T."/>
            <person name="Matsumoto T."/>
            <person name="Sasaki T."/>
            <person name="Itoh T."/>
        </authorList>
    </citation>
    <scope>NUCLEOTIDE SEQUENCE [LARGE SCALE GENOMIC DNA]</scope>
    <source>
        <strain evidence="3">cv. Nipponbare</strain>
    </source>
</reference>
<dbReference type="EMBL" id="AP014957">
    <property type="protein sequence ID" value="BAS75902.1"/>
    <property type="molecule type" value="Genomic_DNA"/>
</dbReference>
<gene>
    <name evidence="2" type="ordered locus">Os01g0917801</name>
    <name evidence="2" type="ORF">OSNPB_010917801</name>
</gene>
<evidence type="ECO:0000313" key="2">
    <source>
        <dbReference type="EMBL" id="BAS75902.1"/>
    </source>
</evidence>
<reference evidence="3" key="1">
    <citation type="journal article" date="2005" name="Nature">
        <title>The map-based sequence of the rice genome.</title>
        <authorList>
            <consortium name="International rice genome sequencing project (IRGSP)"/>
            <person name="Matsumoto T."/>
            <person name="Wu J."/>
            <person name="Kanamori H."/>
            <person name="Katayose Y."/>
            <person name="Fujisawa M."/>
            <person name="Namiki N."/>
            <person name="Mizuno H."/>
            <person name="Yamamoto K."/>
            <person name="Antonio B.A."/>
            <person name="Baba T."/>
            <person name="Sakata K."/>
            <person name="Nagamura Y."/>
            <person name="Aoki H."/>
            <person name="Arikawa K."/>
            <person name="Arita K."/>
            <person name="Bito T."/>
            <person name="Chiden Y."/>
            <person name="Fujitsuka N."/>
            <person name="Fukunaka R."/>
            <person name="Hamada M."/>
            <person name="Harada C."/>
            <person name="Hayashi A."/>
            <person name="Hijishita S."/>
            <person name="Honda M."/>
            <person name="Hosokawa S."/>
            <person name="Ichikawa Y."/>
            <person name="Idonuma A."/>
            <person name="Iijima M."/>
            <person name="Ikeda M."/>
            <person name="Ikeno M."/>
            <person name="Ito K."/>
            <person name="Ito S."/>
            <person name="Ito T."/>
            <person name="Ito Y."/>
            <person name="Ito Y."/>
            <person name="Iwabuchi A."/>
            <person name="Kamiya K."/>
            <person name="Karasawa W."/>
            <person name="Kurita K."/>
            <person name="Katagiri S."/>
            <person name="Kikuta A."/>
            <person name="Kobayashi H."/>
            <person name="Kobayashi N."/>
            <person name="Machita K."/>
            <person name="Maehara T."/>
            <person name="Masukawa M."/>
            <person name="Mizubayashi T."/>
            <person name="Mukai Y."/>
            <person name="Nagasaki H."/>
            <person name="Nagata Y."/>
            <person name="Naito S."/>
            <person name="Nakashima M."/>
            <person name="Nakama Y."/>
            <person name="Nakamichi Y."/>
            <person name="Nakamura M."/>
            <person name="Meguro A."/>
            <person name="Negishi M."/>
            <person name="Ohta I."/>
            <person name="Ohta T."/>
            <person name="Okamoto M."/>
            <person name="Ono N."/>
            <person name="Saji S."/>
            <person name="Sakaguchi M."/>
            <person name="Sakai K."/>
            <person name="Shibata M."/>
            <person name="Shimokawa T."/>
            <person name="Song J."/>
            <person name="Takazaki Y."/>
            <person name="Terasawa K."/>
            <person name="Tsugane M."/>
            <person name="Tsuji K."/>
            <person name="Ueda S."/>
            <person name="Waki K."/>
            <person name="Yamagata H."/>
            <person name="Yamamoto M."/>
            <person name="Yamamoto S."/>
            <person name="Yamane H."/>
            <person name="Yoshiki S."/>
            <person name="Yoshihara R."/>
            <person name="Yukawa K."/>
            <person name="Zhong H."/>
            <person name="Yano M."/>
            <person name="Yuan Q."/>
            <person name="Ouyang S."/>
            <person name="Liu J."/>
            <person name="Jones K.M."/>
            <person name="Gansberger K."/>
            <person name="Moffat K."/>
            <person name="Hill J."/>
            <person name="Bera J."/>
            <person name="Fadrosh D."/>
            <person name="Jin S."/>
            <person name="Johri S."/>
            <person name="Kim M."/>
            <person name="Overton L."/>
            <person name="Reardon M."/>
            <person name="Tsitrin T."/>
            <person name="Vuong H."/>
            <person name="Weaver B."/>
            <person name="Ciecko A."/>
            <person name="Tallon L."/>
            <person name="Jackson J."/>
            <person name="Pai G."/>
            <person name="Aken S.V."/>
            <person name="Utterback T."/>
            <person name="Reidmuller S."/>
            <person name="Feldblyum T."/>
            <person name="Hsiao J."/>
            <person name="Zismann V."/>
            <person name="Iobst S."/>
            <person name="de Vazeille A.R."/>
            <person name="Buell C.R."/>
            <person name="Ying K."/>
            <person name="Li Y."/>
            <person name="Lu T."/>
            <person name="Huang Y."/>
            <person name="Zhao Q."/>
            <person name="Feng Q."/>
            <person name="Zhang L."/>
            <person name="Zhu J."/>
            <person name="Weng Q."/>
            <person name="Mu J."/>
            <person name="Lu Y."/>
            <person name="Fan D."/>
            <person name="Liu Y."/>
            <person name="Guan J."/>
            <person name="Zhang Y."/>
            <person name="Yu S."/>
            <person name="Liu X."/>
            <person name="Zhang Y."/>
            <person name="Hong G."/>
            <person name="Han B."/>
            <person name="Choisne N."/>
            <person name="Demange N."/>
            <person name="Orjeda G."/>
            <person name="Samain S."/>
            <person name="Cattolico L."/>
            <person name="Pelletier E."/>
            <person name="Couloux A."/>
            <person name="Segurens B."/>
            <person name="Wincker P."/>
            <person name="D'Hont A."/>
            <person name="Scarpelli C."/>
            <person name="Weissenbach J."/>
            <person name="Salanoubat M."/>
            <person name="Quetier F."/>
            <person name="Yu Y."/>
            <person name="Kim H.R."/>
            <person name="Rambo T."/>
            <person name="Currie J."/>
            <person name="Collura K."/>
            <person name="Luo M."/>
            <person name="Yang T."/>
            <person name="Ammiraju J.S.S."/>
            <person name="Engler F."/>
            <person name="Soderlund C."/>
            <person name="Wing R.A."/>
            <person name="Palmer L.E."/>
            <person name="de la Bastide M."/>
            <person name="Spiegel L."/>
            <person name="Nascimento L."/>
            <person name="Zutavern T."/>
            <person name="O'Shaughnessy A."/>
            <person name="Dike S."/>
            <person name="Dedhia N."/>
            <person name="Preston R."/>
            <person name="Balija V."/>
            <person name="McCombie W.R."/>
            <person name="Chow T."/>
            <person name="Chen H."/>
            <person name="Chung M."/>
            <person name="Chen C."/>
            <person name="Shaw J."/>
            <person name="Wu H."/>
            <person name="Hsiao K."/>
            <person name="Chao Y."/>
            <person name="Chu M."/>
            <person name="Cheng C."/>
            <person name="Hour A."/>
            <person name="Lee P."/>
            <person name="Lin S."/>
            <person name="Lin Y."/>
            <person name="Liou J."/>
            <person name="Liu S."/>
            <person name="Hsing Y."/>
            <person name="Raghuvanshi S."/>
            <person name="Mohanty A."/>
            <person name="Bharti A.K."/>
            <person name="Gaur A."/>
            <person name="Gupta V."/>
            <person name="Kumar D."/>
            <person name="Ravi V."/>
            <person name="Vij S."/>
            <person name="Kapur A."/>
            <person name="Khurana P."/>
            <person name="Khurana P."/>
            <person name="Khurana J.P."/>
            <person name="Tyagi A.K."/>
            <person name="Gaikwad K."/>
            <person name="Singh A."/>
            <person name="Dalal V."/>
            <person name="Srivastava S."/>
            <person name="Dixit A."/>
            <person name="Pal A.K."/>
            <person name="Ghazi I.A."/>
            <person name="Yadav M."/>
            <person name="Pandit A."/>
            <person name="Bhargava A."/>
            <person name="Sureshbabu K."/>
            <person name="Batra K."/>
            <person name="Sharma T.R."/>
            <person name="Mohapatra T."/>
            <person name="Singh N.K."/>
            <person name="Messing J."/>
            <person name="Nelson A.B."/>
            <person name="Fuks G."/>
            <person name="Kavchok S."/>
            <person name="Keizer G."/>
            <person name="Linton E."/>
            <person name="Llaca V."/>
            <person name="Song R."/>
            <person name="Tanyolac B."/>
            <person name="Young S."/>
            <person name="Ho-Il K."/>
            <person name="Hahn J.H."/>
            <person name="Sangsakoo G."/>
            <person name="Vanavichit A."/>
            <person name="de Mattos Luiz.A.T."/>
            <person name="Zimmer P.D."/>
            <person name="Malone G."/>
            <person name="Dellagostin O."/>
            <person name="de Oliveira A.C."/>
            <person name="Bevan M."/>
            <person name="Bancroft I."/>
            <person name="Minx P."/>
            <person name="Cordum H."/>
            <person name="Wilson R."/>
            <person name="Cheng Z."/>
            <person name="Jin W."/>
            <person name="Jiang J."/>
            <person name="Leong S.A."/>
            <person name="Iwama H."/>
            <person name="Gojobori T."/>
            <person name="Itoh T."/>
            <person name="Niimura Y."/>
            <person name="Fujii Y."/>
            <person name="Habara T."/>
            <person name="Sakai H."/>
            <person name="Sato Y."/>
            <person name="Wilson G."/>
            <person name="Kumar K."/>
            <person name="McCouch S."/>
            <person name="Juretic N."/>
            <person name="Hoen D."/>
            <person name="Wright S."/>
            <person name="Bruskiewich R."/>
            <person name="Bureau T."/>
            <person name="Miyao A."/>
            <person name="Hirochika H."/>
            <person name="Nishikawa T."/>
            <person name="Kadowaki K."/>
            <person name="Sugiura M."/>
            <person name="Burr B."/>
            <person name="Sasaki T."/>
        </authorList>
    </citation>
    <scope>NUCLEOTIDE SEQUENCE [LARGE SCALE GENOMIC DNA]</scope>
    <source>
        <strain evidence="3">cv. Nipponbare</strain>
    </source>
</reference>
<dbReference type="Gramene" id="Os01t0917801-00">
    <property type="protein sequence ID" value="Os01t0917801-00"/>
    <property type="gene ID" value="Os01g0917801"/>
</dbReference>
<dbReference type="AlphaFoldDB" id="A0A0P0VC17"/>
<keyword evidence="3" id="KW-1185">Reference proteome</keyword>
<name>A0A0P0VC17_ORYSJ</name>
<sequence length="212" mass="22543">MASSNCRMENAGSGGCCWDGGGGGAGAGKADEVDAAEAEEDGGAARFQERRLVVVLVLPSQPMCATCFTSVGRPITISRSSSSSSSPSSSYTAKIWDRFLNPRRSLATSDSPLGLFSAAPPPPSPPPPPPPRHAHSITNTKLLNHPAKKKKQSTRSSRSEEQTSNNEPWGFLPLLPPSTTSTLEPLRQVEEKGITMNRSIRRCSLPLLLMTS</sequence>
<feature type="compositionally biased region" description="Acidic residues" evidence="1">
    <location>
        <begin position="33"/>
        <end position="42"/>
    </location>
</feature>
<evidence type="ECO:0000313" key="3">
    <source>
        <dbReference type="Proteomes" id="UP000059680"/>
    </source>
</evidence>
<reference evidence="2 3" key="3">
    <citation type="journal article" date="2013" name="Rice">
        <title>Improvement of the Oryza sativa Nipponbare reference genome using next generation sequence and optical map data.</title>
        <authorList>
            <person name="Kawahara Y."/>
            <person name="de la Bastide M."/>
            <person name="Hamilton J.P."/>
            <person name="Kanamori H."/>
            <person name="McCombie W.R."/>
            <person name="Ouyang S."/>
            <person name="Schwartz D.C."/>
            <person name="Tanaka T."/>
            <person name="Wu J."/>
            <person name="Zhou S."/>
            <person name="Childs K.L."/>
            <person name="Davidson R.M."/>
            <person name="Lin H."/>
            <person name="Quesada-Ocampo L."/>
            <person name="Vaillancourt B."/>
            <person name="Sakai H."/>
            <person name="Lee S.S."/>
            <person name="Kim J."/>
            <person name="Numa H."/>
            <person name="Itoh T."/>
            <person name="Buell C.R."/>
            <person name="Matsumoto T."/>
        </authorList>
    </citation>
    <scope>NUCLEOTIDE SEQUENCE [LARGE SCALE GENOMIC DNA]</scope>
    <source>
        <strain evidence="3">cv. Nipponbare</strain>
    </source>
</reference>
<evidence type="ECO:0000256" key="1">
    <source>
        <dbReference type="SAM" id="MobiDB-lite"/>
    </source>
</evidence>
<proteinExistence type="predicted"/>
<dbReference type="Proteomes" id="UP000059680">
    <property type="component" value="Chromosome 1"/>
</dbReference>